<accession>A0A2J6Q509</accession>
<feature type="domain" description="Heterokaryon incompatibility" evidence="1">
    <location>
        <begin position="280"/>
        <end position="364"/>
    </location>
</feature>
<evidence type="ECO:0000313" key="2">
    <source>
        <dbReference type="EMBL" id="PMD21378.1"/>
    </source>
</evidence>
<dbReference type="Proteomes" id="UP000235672">
    <property type="component" value="Unassembled WGS sequence"/>
</dbReference>
<dbReference type="PANTHER" id="PTHR33112:SF16">
    <property type="entry name" value="HETEROKARYON INCOMPATIBILITY DOMAIN-CONTAINING PROTEIN"/>
    <property type="match status" value="1"/>
</dbReference>
<dbReference type="PANTHER" id="PTHR33112">
    <property type="entry name" value="DOMAIN PROTEIN, PUTATIVE-RELATED"/>
    <property type="match status" value="1"/>
</dbReference>
<dbReference type="STRING" id="1745343.A0A2J6Q509"/>
<dbReference type="Pfam" id="PF06985">
    <property type="entry name" value="HET"/>
    <property type="match status" value="1"/>
</dbReference>
<protein>
    <recommendedName>
        <fullName evidence="1">Heterokaryon incompatibility domain-containing protein</fullName>
    </recommendedName>
</protein>
<dbReference type="AlphaFoldDB" id="A0A2J6Q509"/>
<reference evidence="2 3" key="1">
    <citation type="submission" date="2016-05" db="EMBL/GenBank/DDBJ databases">
        <title>A degradative enzymes factory behind the ericoid mycorrhizal symbiosis.</title>
        <authorList>
            <consortium name="DOE Joint Genome Institute"/>
            <person name="Martino E."/>
            <person name="Morin E."/>
            <person name="Grelet G."/>
            <person name="Kuo A."/>
            <person name="Kohler A."/>
            <person name="Daghino S."/>
            <person name="Barry K."/>
            <person name="Choi C."/>
            <person name="Cichocki N."/>
            <person name="Clum A."/>
            <person name="Copeland A."/>
            <person name="Hainaut M."/>
            <person name="Haridas S."/>
            <person name="Labutti K."/>
            <person name="Lindquist E."/>
            <person name="Lipzen A."/>
            <person name="Khouja H.-R."/>
            <person name="Murat C."/>
            <person name="Ohm R."/>
            <person name="Olson A."/>
            <person name="Spatafora J."/>
            <person name="Veneault-Fourrey C."/>
            <person name="Henrissat B."/>
            <person name="Grigoriev I."/>
            <person name="Martin F."/>
            <person name="Perotto S."/>
        </authorList>
    </citation>
    <scope>NUCLEOTIDE SEQUENCE [LARGE SCALE GENOMIC DNA]</scope>
    <source>
        <strain evidence="2 3">UAMH 7357</strain>
    </source>
</reference>
<dbReference type="EMBL" id="KZ613481">
    <property type="protein sequence ID" value="PMD21378.1"/>
    <property type="molecule type" value="Genomic_DNA"/>
</dbReference>
<name>A0A2J6Q509_9HELO</name>
<evidence type="ECO:0000259" key="1">
    <source>
        <dbReference type="Pfam" id="PF06985"/>
    </source>
</evidence>
<keyword evidence="3" id="KW-1185">Reference proteome</keyword>
<proteinExistence type="predicted"/>
<dbReference type="OrthoDB" id="5125733at2759"/>
<organism evidence="2 3">
    <name type="scientific">Hyaloscypha hepaticicola</name>
    <dbReference type="NCBI Taxonomy" id="2082293"/>
    <lineage>
        <taxon>Eukaryota</taxon>
        <taxon>Fungi</taxon>
        <taxon>Dikarya</taxon>
        <taxon>Ascomycota</taxon>
        <taxon>Pezizomycotina</taxon>
        <taxon>Leotiomycetes</taxon>
        <taxon>Helotiales</taxon>
        <taxon>Hyaloscyphaceae</taxon>
        <taxon>Hyaloscypha</taxon>
    </lineage>
</organism>
<evidence type="ECO:0000313" key="3">
    <source>
        <dbReference type="Proteomes" id="UP000235672"/>
    </source>
</evidence>
<sequence length="667" mass="76042">MLKAIKIMACVPEIRNCLSMSHGSLPTVENTATESGMASKILPPLGKHQAHPEPSQLCFNCQNIIDQWPDDSDPQRTRRRFSHYGSESALIASADHGCSLCTQFVLGYNCKTWSNWHWDEGEEPGLGEGRVELDSGRTLRSKHYRDCYWWIHLFIPARPYNVRSGSHTPRTEEEYLQYEVGAAPVAASDTAQFQYNSLNTEDAFSLVKQWLESCRKSHPLCSGATNTEKFPTRLIDIASNEPRLCLGVGLKGSIEYSTLSHCWGSPDPSNVTLGKNNKVQDDEGDWKAESARMTNVYGEAVLNIAAVGAVDGSVGCFFERSKTWRCQAKISVEHQEKTLEFFPFHFQKLLTETPLASRGWALQERILPRRTVFFGQTQVFWECNELQACEIFPNRYPPEIRPEKLWPITTKGCKNIVTSYSRCSITFSRDKLVALSGLARLMQEESGIEYVAGLWRKNLESQLRWQRTHSPGRRERPAVYRAPSWSWASIDGSLMIPKRSDLSERASHHIFNVTVRRVLIQPLSPDNPFGEILSATLNLRCDYLCRANLHEIEDSDRGYTLIDLERKTFRISVLFDCAEVFENRRLRVHLLPIYTYKASFLCNGLILQPTGNSMGQYRRIGIFDGLQERVSGEDRLSEADFFPPHDNDYSEIYVDEQGRTQRAIDII</sequence>
<gene>
    <name evidence="2" type="ORF">NA56DRAFT_720437</name>
</gene>
<dbReference type="InterPro" id="IPR010730">
    <property type="entry name" value="HET"/>
</dbReference>